<evidence type="ECO:0000313" key="1">
    <source>
        <dbReference type="EMBL" id="EFX83956.1"/>
    </source>
</evidence>
<organism evidence="1 2">
    <name type="scientific">Daphnia pulex</name>
    <name type="common">Water flea</name>
    <dbReference type="NCBI Taxonomy" id="6669"/>
    <lineage>
        <taxon>Eukaryota</taxon>
        <taxon>Metazoa</taxon>
        <taxon>Ecdysozoa</taxon>
        <taxon>Arthropoda</taxon>
        <taxon>Crustacea</taxon>
        <taxon>Branchiopoda</taxon>
        <taxon>Diplostraca</taxon>
        <taxon>Cladocera</taxon>
        <taxon>Anomopoda</taxon>
        <taxon>Daphniidae</taxon>
        <taxon>Daphnia</taxon>
    </lineage>
</organism>
<evidence type="ECO:0000313" key="2">
    <source>
        <dbReference type="Proteomes" id="UP000000305"/>
    </source>
</evidence>
<dbReference type="Proteomes" id="UP000000305">
    <property type="component" value="Unassembled WGS sequence"/>
</dbReference>
<proteinExistence type="predicted"/>
<keyword evidence="2" id="KW-1185">Reference proteome</keyword>
<accession>E9G8D1</accession>
<dbReference type="OrthoDB" id="6362580at2759"/>
<dbReference type="EMBL" id="GL732535">
    <property type="protein sequence ID" value="EFX83956.1"/>
    <property type="molecule type" value="Genomic_DNA"/>
</dbReference>
<dbReference type="InParanoid" id="E9G8D1"/>
<name>E9G8D1_DAPPU</name>
<dbReference type="HOGENOM" id="CLU_617146_0_0_1"/>
<gene>
    <name evidence="1" type="ORF">DAPPUDRAFT_314997</name>
</gene>
<protein>
    <submittedName>
        <fullName evidence="1">Uncharacterized protein</fullName>
    </submittedName>
</protein>
<dbReference type="KEGG" id="dpx:DAPPUDRAFT_314997"/>
<sequence length="444" mass="47465">MHGKVAIRYSKIKLVNERRLRQKMRAGLTRSVHREEFVTAVDRKPVFELWSQPQMDLKTRTLPTVSDKIEQLRNVEKIAAFWLASATAASTSREPRQLLFPNPYSPFYRVQPVESRFGPGPRQSNSPINPMIAQQGLGPFFGYFPNLLTQPCPDCAVCAVCPNCTVCPDIPKVIPPPPAQNLTTCGAGANSTLSAAPNGTISLNIKSSLISSTSVCEFGLAAYYPNTTIQLTCTSLGTSTTFQVYPLVTPVTVGVANTDYASKGSFLFLNATNAADNSKDLTAESQQGLGPFFGYFPNLLTQPCPDCAVCAVCPNCTVCPDIPKVIPPPPAQNLTTCGAGANSTLSAAPNGTISLNIKSSLISSTSVCEFGLAAYYPNTTIQLTCTSLGTSTTFQVYPLVTPVTVGVANTDYASKGSFLFLNATNAADNSKDLTAECKWLTIHG</sequence>
<reference evidence="1 2" key="1">
    <citation type="journal article" date="2011" name="Science">
        <title>The ecoresponsive genome of Daphnia pulex.</title>
        <authorList>
            <person name="Colbourne J.K."/>
            <person name="Pfrender M.E."/>
            <person name="Gilbert D."/>
            <person name="Thomas W.K."/>
            <person name="Tucker A."/>
            <person name="Oakley T.H."/>
            <person name="Tokishita S."/>
            <person name="Aerts A."/>
            <person name="Arnold G.J."/>
            <person name="Basu M.K."/>
            <person name="Bauer D.J."/>
            <person name="Caceres C.E."/>
            <person name="Carmel L."/>
            <person name="Casola C."/>
            <person name="Choi J.H."/>
            <person name="Detter J.C."/>
            <person name="Dong Q."/>
            <person name="Dusheyko S."/>
            <person name="Eads B.D."/>
            <person name="Frohlich T."/>
            <person name="Geiler-Samerotte K.A."/>
            <person name="Gerlach D."/>
            <person name="Hatcher P."/>
            <person name="Jogdeo S."/>
            <person name="Krijgsveld J."/>
            <person name="Kriventseva E.V."/>
            <person name="Kultz D."/>
            <person name="Laforsch C."/>
            <person name="Lindquist E."/>
            <person name="Lopez J."/>
            <person name="Manak J.R."/>
            <person name="Muller J."/>
            <person name="Pangilinan J."/>
            <person name="Patwardhan R.P."/>
            <person name="Pitluck S."/>
            <person name="Pritham E.J."/>
            <person name="Rechtsteiner A."/>
            <person name="Rho M."/>
            <person name="Rogozin I.B."/>
            <person name="Sakarya O."/>
            <person name="Salamov A."/>
            <person name="Schaack S."/>
            <person name="Shapiro H."/>
            <person name="Shiga Y."/>
            <person name="Skalitzky C."/>
            <person name="Smith Z."/>
            <person name="Souvorov A."/>
            <person name="Sung W."/>
            <person name="Tang Z."/>
            <person name="Tsuchiya D."/>
            <person name="Tu H."/>
            <person name="Vos H."/>
            <person name="Wang M."/>
            <person name="Wolf Y.I."/>
            <person name="Yamagata H."/>
            <person name="Yamada T."/>
            <person name="Ye Y."/>
            <person name="Shaw J.R."/>
            <person name="Andrews J."/>
            <person name="Crease T.J."/>
            <person name="Tang H."/>
            <person name="Lucas S.M."/>
            <person name="Robertson H.M."/>
            <person name="Bork P."/>
            <person name="Koonin E.V."/>
            <person name="Zdobnov E.M."/>
            <person name="Grigoriev I.V."/>
            <person name="Lynch M."/>
            <person name="Boore J.L."/>
        </authorList>
    </citation>
    <scope>NUCLEOTIDE SEQUENCE [LARGE SCALE GENOMIC DNA]</scope>
</reference>
<dbReference type="AlphaFoldDB" id="E9G8D1"/>